<evidence type="ECO:0000256" key="2">
    <source>
        <dbReference type="ARBA" id="ARBA00022803"/>
    </source>
</evidence>
<feature type="repeat" description="TPR" evidence="3">
    <location>
        <begin position="213"/>
        <end position="246"/>
    </location>
</feature>
<name>A0AAD2JLT3_9STRA</name>
<evidence type="ECO:0008006" key="6">
    <source>
        <dbReference type="Google" id="ProtNLM"/>
    </source>
</evidence>
<dbReference type="PANTHER" id="PTHR45641">
    <property type="entry name" value="TETRATRICOPEPTIDE REPEAT PROTEIN (AFU_ORTHOLOGUE AFUA_6G03870)"/>
    <property type="match status" value="1"/>
</dbReference>
<dbReference type="Pfam" id="PF13424">
    <property type="entry name" value="TPR_12"/>
    <property type="match status" value="2"/>
</dbReference>
<dbReference type="AlphaFoldDB" id="A0AAD2JLT3"/>
<sequence>MEETARQHFIIGDNLRHKAFYDDAIDEFSKALQIQQSVLPETSPVIAKTQYSLGLALRAIKDYAGALELLSKAASTFESQENAEDYETEIFNCQLNIARTHHSQGVDWQRGGDYDRSITEHRKSLVIREKLLGSKHLETARTYYVMGCALSDRGDFDEALSDLRRTFRTRRVIFGKDHMDTLEVIDNMGVVLHAKGVMSSEDIDQYKVVVVQSVQYELEGDMHYDSKNFEQAMLSYRRALALEEQCLGDLHPTTCDLYLQMADVMGELGDFEGSLVEYKSVITIYERLLGKFNIKVAEIYNRLANILMDKGEYETALSFYAKAYGIFDSLLGEHSDTKLAMENIRLAASKDRNASESMNLIKKAEETFKQRHPSAAGYTGPSADNGIESAEIKESEKQMEAIVKEPEADII</sequence>
<keyword evidence="1" id="KW-0677">Repeat</keyword>
<evidence type="ECO:0000313" key="4">
    <source>
        <dbReference type="EMBL" id="CAJ1962635.1"/>
    </source>
</evidence>
<dbReference type="SMART" id="SM00028">
    <property type="entry name" value="TPR"/>
    <property type="match status" value="7"/>
</dbReference>
<comment type="caution">
    <text evidence="4">The sequence shown here is derived from an EMBL/GenBank/DDBJ whole genome shotgun (WGS) entry which is preliminary data.</text>
</comment>
<dbReference type="PANTHER" id="PTHR45641:SF1">
    <property type="entry name" value="AAA+ ATPASE DOMAIN-CONTAINING PROTEIN"/>
    <property type="match status" value="1"/>
</dbReference>
<evidence type="ECO:0000256" key="3">
    <source>
        <dbReference type="PROSITE-ProRule" id="PRU00339"/>
    </source>
</evidence>
<feature type="repeat" description="TPR" evidence="3">
    <location>
        <begin position="297"/>
        <end position="330"/>
    </location>
</feature>
<reference evidence="4" key="1">
    <citation type="submission" date="2023-08" db="EMBL/GenBank/DDBJ databases">
        <authorList>
            <person name="Audoor S."/>
            <person name="Bilcke G."/>
        </authorList>
    </citation>
    <scope>NUCLEOTIDE SEQUENCE</scope>
</reference>
<dbReference type="InterPro" id="IPR019734">
    <property type="entry name" value="TPR_rpt"/>
</dbReference>
<proteinExistence type="predicted"/>
<dbReference type="SUPFAM" id="SSF48452">
    <property type="entry name" value="TPR-like"/>
    <property type="match status" value="2"/>
</dbReference>
<keyword evidence="2 3" id="KW-0802">TPR repeat</keyword>
<gene>
    <name evidence="4" type="ORF">CYCCA115_LOCUS19780</name>
</gene>
<keyword evidence="5" id="KW-1185">Reference proteome</keyword>
<dbReference type="InterPro" id="IPR011990">
    <property type="entry name" value="TPR-like_helical_dom_sf"/>
</dbReference>
<dbReference type="EMBL" id="CAKOGP040002114">
    <property type="protein sequence ID" value="CAJ1962635.1"/>
    <property type="molecule type" value="Genomic_DNA"/>
</dbReference>
<dbReference type="Gene3D" id="1.25.40.10">
    <property type="entry name" value="Tetratricopeptide repeat domain"/>
    <property type="match status" value="2"/>
</dbReference>
<dbReference type="PROSITE" id="PS50005">
    <property type="entry name" value="TPR"/>
    <property type="match status" value="2"/>
</dbReference>
<evidence type="ECO:0000313" key="5">
    <source>
        <dbReference type="Proteomes" id="UP001295423"/>
    </source>
</evidence>
<dbReference type="Proteomes" id="UP001295423">
    <property type="component" value="Unassembled WGS sequence"/>
</dbReference>
<accession>A0AAD2JLT3</accession>
<organism evidence="4 5">
    <name type="scientific">Cylindrotheca closterium</name>
    <dbReference type="NCBI Taxonomy" id="2856"/>
    <lineage>
        <taxon>Eukaryota</taxon>
        <taxon>Sar</taxon>
        <taxon>Stramenopiles</taxon>
        <taxon>Ochrophyta</taxon>
        <taxon>Bacillariophyta</taxon>
        <taxon>Bacillariophyceae</taxon>
        <taxon>Bacillariophycidae</taxon>
        <taxon>Bacillariales</taxon>
        <taxon>Bacillariaceae</taxon>
        <taxon>Cylindrotheca</taxon>
    </lineage>
</organism>
<protein>
    <recommendedName>
        <fullName evidence="6">MalT-like TPR region domain-containing protein</fullName>
    </recommendedName>
</protein>
<evidence type="ECO:0000256" key="1">
    <source>
        <dbReference type="ARBA" id="ARBA00022737"/>
    </source>
</evidence>
<dbReference type="Pfam" id="PF13181">
    <property type="entry name" value="TPR_8"/>
    <property type="match status" value="1"/>
</dbReference>